<protein>
    <submittedName>
        <fullName evidence="1">Uncharacterized protein</fullName>
    </submittedName>
</protein>
<proteinExistence type="predicted"/>
<reference evidence="2" key="1">
    <citation type="journal article" date="2022" name="Mol. Ecol. Resour.">
        <title>The genomes of chicory, endive, great burdock and yacon provide insights into Asteraceae palaeo-polyploidization history and plant inulin production.</title>
        <authorList>
            <person name="Fan W."/>
            <person name="Wang S."/>
            <person name="Wang H."/>
            <person name="Wang A."/>
            <person name="Jiang F."/>
            <person name="Liu H."/>
            <person name="Zhao H."/>
            <person name="Xu D."/>
            <person name="Zhang Y."/>
        </authorList>
    </citation>
    <scope>NUCLEOTIDE SEQUENCE [LARGE SCALE GENOMIC DNA]</scope>
    <source>
        <strain evidence="2">cv. Niubang</strain>
    </source>
</reference>
<accession>A0ACB9EH76</accession>
<keyword evidence="2" id="KW-1185">Reference proteome</keyword>
<comment type="caution">
    <text evidence="1">The sequence shown here is derived from an EMBL/GenBank/DDBJ whole genome shotgun (WGS) entry which is preliminary data.</text>
</comment>
<organism evidence="1 2">
    <name type="scientific">Arctium lappa</name>
    <name type="common">Greater burdock</name>
    <name type="synonym">Lappa major</name>
    <dbReference type="NCBI Taxonomy" id="4217"/>
    <lineage>
        <taxon>Eukaryota</taxon>
        <taxon>Viridiplantae</taxon>
        <taxon>Streptophyta</taxon>
        <taxon>Embryophyta</taxon>
        <taxon>Tracheophyta</taxon>
        <taxon>Spermatophyta</taxon>
        <taxon>Magnoliopsida</taxon>
        <taxon>eudicotyledons</taxon>
        <taxon>Gunneridae</taxon>
        <taxon>Pentapetalae</taxon>
        <taxon>asterids</taxon>
        <taxon>campanulids</taxon>
        <taxon>Asterales</taxon>
        <taxon>Asteraceae</taxon>
        <taxon>Carduoideae</taxon>
        <taxon>Cardueae</taxon>
        <taxon>Arctiinae</taxon>
        <taxon>Arctium</taxon>
    </lineage>
</organism>
<dbReference type="EMBL" id="CM042048">
    <property type="protein sequence ID" value="KAI3758334.1"/>
    <property type="molecule type" value="Genomic_DNA"/>
</dbReference>
<dbReference type="Proteomes" id="UP001055879">
    <property type="component" value="Linkage Group LG02"/>
</dbReference>
<evidence type="ECO:0000313" key="1">
    <source>
        <dbReference type="EMBL" id="KAI3758334.1"/>
    </source>
</evidence>
<name>A0ACB9EH76_ARCLA</name>
<reference evidence="1 2" key="2">
    <citation type="journal article" date="2022" name="Mol. Ecol. Resour.">
        <title>The genomes of chicory, endive, great burdock and yacon provide insights into Asteraceae paleo-polyploidization history and plant inulin production.</title>
        <authorList>
            <person name="Fan W."/>
            <person name="Wang S."/>
            <person name="Wang H."/>
            <person name="Wang A."/>
            <person name="Jiang F."/>
            <person name="Liu H."/>
            <person name="Zhao H."/>
            <person name="Xu D."/>
            <person name="Zhang Y."/>
        </authorList>
    </citation>
    <scope>NUCLEOTIDE SEQUENCE [LARGE SCALE GENOMIC DNA]</scope>
    <source>
        <strain evidence="2">cv. Niubang</strain>
    </source>
</reference>
<gene>
    <name evidence="1" type="ORF">L6452_05894</name>
</gene>
<sequence>MNDGGTIVRWSTPVDCGVSFSLEVKRESIIEPHGSERTSKNRRISLKSNSVFDLKLRFDHSEFESTVLEIHLRGYNGCGVFTVFVVVVERKASRYKTSQWVLKEFINI</sequence>
<evidence type="ECO:0000313" key="2">
    <source>
        <dbReference type="Proteomes" id="UP001055879"/>
    </source>
</evidence>